<name>A0A427BBC5_ENSVE</name>
<dbReference type="AlphaFoldDB" id="A0A427BBC5"/>
<accession>A0A427BBC5</accession>
<dbReference type="EMBL" id="AMZH03000070">
    <property type="protein sequence ID" value="RRT85733.1"/>
    <property type="molecule type" value="Genomic_DNA"/>
</dbReference>
<feature type="compositionally biased region" description="Basic and acidic residues" evidence="1">
    <location>
        <begin position="85"/>
        <end position="94"/>
    </location>
</feature>
<proteinExistence type="predicted"/>
<feature type="region of interest" description="Disordered" evidence="1">
    <location>
        <begin position="85"/>
        <end position="104"/>
    </location>
</feature>
<reference evidence="2 3" key="1">
    <citation type="journal article" date="2014" name="Agronomy (Basel)">
        <title>A Draft Genome Sequence for Ensete ventricosum, the Drought-Tolerant Tree Against Hunger.</title>
        <authorList>
            <person name="Harrison J."/>
            <person name="Moore K.A."/>
            <person name="Paszkiewicz K."/>
            <person name="Jones T."/>
            <person name="Grant M."/>
            <person name="Ambacheew D."/>
            <person name="Muzemil S."/>
            <person name="Studholme D.J."/>
        </authorList>
    </citation>
    <scope>NUCLEOTIDE SEQUENCE [LARGE SCALE GENOMIC DNA]</scope>
</reference>
<gene>
    <name evidence="2" type="ORF">B296_00004906</name>
</gene>
<evidence type="ECO:0000313" key="3">
    <source>
        <dbReference type="Proteomes" id="UP000287651"/>
    </source>
</evidence>
<comment type="caution">
    <text evidence="2">The sequence shown here is derived from an EMBL/GenBank/DDBJ whole genome shotgun (WGS) entry which is preliminary data.</text>
</comment>
<protein>
    <submittedName>
        <fullName evidence="2">Uncharacterized protein</fullName>
    </submittedName>
</protein>
<sequence>MAALIHFQPLVHLSLLTPLLLFLPSLSVLKARLGFFSPHHPARLQAQKFDGICCGGAHRGLGLTLLRNPKEGRFRFRCLLPPHEDPHEGRHADAEAPATPPRGPRLLVDSVVFEGAGARGADGRGLGGGAGDPGRG</sequence>
<evidence type="ECO:0000256" key="1">
    <source>
        <dbReference type="SAM" id="MobiDB-lite"/>
    </source>
</evidence>
<evidence type="ECO:0000313" key="2">
    <source>
        <dbReference type="EMBL" id="RRT85733.1"/>
    </source>
</evidence>
<organism evidence="2 3">
    <name type="scientific">Ensete ventricosum</name>
    <name type="common">Abyssinian banana</name>
    <name type="synonym">Musa ensete</name>
    <dbReference type="NCBI Taxonomy" id="4639"/>
    <lineage>
        <taxon>Eukaryota</taxon>
        <taxon>Viridiplantae</taxon>
        <taxon>Streptophyta</taxon>
        <taxon>Embryophyta</taxon>
        <taxon>Tracheophyta</taxon>
        <taxon>Spermatophyta</taxon>
        <taxon>Magnoliopsida</taxon>
        <taxon>Liliopsida</taxon>
        <taxon>Zingiberales</taxon>
        <taxon>Musaceae</taxon>
        <taxon>Ensete</taxon>
    </lineage>
</organism>
<feature type="region of interest" description="Disordered" evidence="1">
    <location>
        <begin position="117"/>
        <end position="136"/>
    </location>
</feature>
<dbReference type="Proteomes" id="UP000287651">
    <property type="component" value="Unassembled WGS sequence"/>
</dbReference>